<dbReference type="HOGENOM" id="CLU_2167838_0_0_11"/>
<evidence type="ECO:0008006" key="5">
    <source>
        <dbReference type="Google" id="ProtNLM"/>
    </source>
</evidence>
<dbReference type="PATRIC" id="fig|1389489.3.peg.2514"/>
<keyword evidence="2" id="KW-0472">Membrane</keyword>
<dbReference type="RefSeq" id="WP_021756000.1">
    <property type="nucleotide sequence ID" value="NC_022438.1"/>
</dbReference>
<proteinExistence type="predicted"/>
<reference evidence="3 4" key="1">
    <citation type="journal article" date="2013" name="Genome Announc.">
        <title>Complete Genome Sequence of Leifsonia xyli subsp. cynodontis Strain DSM46306, a Gram-Positive Bacterial Pathogen of Grasses.</title>
        <authorList>
            <person name="Monteiro-Vitorello C.B."/>
            <person name="Zerillo M.M."/>
            <person name="Van Sluys M.A."/>
            <person name="Camargo L.E."/>
            <person name="Kitajima J.P."/>
        </authorList>
    </citation>
    <scope>NUCLEOTIDE SEQUENCE [LARGE SCALE GENOMIC DNA]</scope>
    <source>
        <strain evidence="3 4">DSM 46306</strain>
    </source>
</reference>
<dbReference type="STRING" id="1389489.O159_26210"/>
<dbReference type="KEGG" id="lxy:O159_26210"/>
<dbReference type="EMBL" id="CP006734">
    <property type="protein sequence ID" value="AGW42533.1"/>
    <property type="molecule type" value="Genomic_DNA"/>
</dbReference>
<dbReference type="AlphaFoldDB" id="U3PFU1"/>
<evidence type="ECO:0000256" key="2">
    <source>
        <dbReference type="SAM" id="Phobius"/>
    </source>
</evidence>
<gene>
    <name evidence="3" type="ORF">O159_26210</name>
</gene>
<name>U3PFU1_LEIXC</name>
<feature type="transmembrane region" description="Helical" evidence="2">
    <location>
        <begin position="6"/>
        <end position="25"/>
    </location>
</feature>
<dbReference type="Proteomes" id="UP000016743">
    <property type="component" value="Chromosome"/>
</dbReference>
<evidence type="ECO:0000256" key="1">
    <source>
        <dbReference type="SAM" id="MobiDB-lite"/>
    </source>
</evidence>
<keyword evidence="4" id="KW-1185">Reference proteome</keyword>
<keyword evidence="2" id="KW-1133">Transmembrane helix</keyword>
<keyword evidence="2" id="KW-0812">Transmembrane</keyword>
<evidence type="ECO:0000313" key="3">
    <source>
        <dbReference type="EMBL" id="AGW42533.1"/>
    </source>
</evidence>
<evidence type="ECO:0000313" key="4">
    <source>
        <dbReference type="Proteomes" id="UP000016743"/>
    </source>
</evidence>
<organism evidence="3 4">
    <name type="scientific">Leifsonia xyli subsp. cynodontis DSM 46306</name>
    <dbReference type="NCBI Taxonomy" id="1389489"/>
    <lineage>
        <taxon>Bacteria</taxon>
        <taxon>Bacillati</taxon>
        <taxon>Actinomycetota</taxon>
        <taxon>Actinomycetes</taxon>
        <taxon>Micrococcales</taxon>
        <taxon>Microbacteriaceae</taxon>
        <taxon>Leifsonia</taxon>
    </lineage>
</organism>
<dbReference type="OrthoDB" id="9872725at2"/>
<protein>
    <recommendedName>
        <fullName evidence="5">DUF2746 domain-containing protein</fullName>
    </recommendedName>
</protein>
<feature type="region of interest" description="Disordered" evidence="1">
    <location>
        <begin position="90"/>
        <end position="112"/>
    </location>
</feature>
<accession>U3PFU1</accession>
<sequence length="112" mass="12534">MSDAVLLGAIGSMQAVAVALIYVMGRRQARSTDAIRYEVTNDHDQPLRDDMDEKHGAVIRGINTVAVTVRTIMRDIGGIRHDIRQLRSDLSHTDQRIDNLEHPRPHLPEGES</sequence>